<gene>
    <name evidence="2" type="ORF">CVT24_005706</name>
</gene>
<feature type="compositionally biased region" description="Polar residues" evidence="1">
    <location>
        <begin position="150"/>
        <end position="165"/>
    </location>
</feature>
<reference evidence="2 3" key="1">
    <citation type="journal article" date="2018" name="Evol. Lett.">
        <title>Horizontal gene cluster transfer increased hallucinogenic mushroom diversity.</title>
        <authorList>
            <person name="Reynolds H.T."/>
            <person name="Vijayakumar V."/>
            <person name="Gluck-Thaler E."/>
            <person name="Korotkin H.B."/>
            <person name="Matheny P.B."/>
            <person name="Slot J.C."/>
        </authorList>
    </citation>
    <scope>NUCLEOTIDE SEQUENCE [LARGE SCALE GENOMIC DNA]</scope>
    <source>
        <strain evidence="2 3">2629</strain>
    </source>
</reference>
<comment type="caution">
    <text evidence="2">The sequence shown here is derived from an EMBL/GenBank/DDBJ whole genome shotgun (WGS) entry which is preliminary data.</text>
</comment>
<name>A0A409V9A1_9AGAR</name>
<feature type="region of interest" description="Disordered" evidence="1">
    <location>
        <begin position="1"/>
        <end position="137"/>
    </location>
</feature>
<feature type="compositionally biased region" description="Low complexity" evidence="1">
    <location>
        <begin position="39"/>
        <end position="50"/>
    </location>
</feature>
<feature type="compositionally biased region" description="Pro residues" evidence="1">
    <location>
        <begin position="90"/>
        <end position="109"/>
    </location>
</feature>
<dbReference type="InParanoid" id="A0A409V9A1"/>
<protein>
    <submittedName>
        <fullName evidence="2">Uncharacterized protein</fullName>
    </submittedName>
</protein>
<evidence type="ECO:0000313" key="2">
    <source>
        <dbReference type="EMBL" id="PPQ63246.1"/>
    </source>
</evidence>
<dbReference type="OrthoDB" id="2507647at2759"/>
<dbReference type="STRING" id="181874.A0A409V9A1"/>
<feature type="region of interest" description="Disordered" evidence="1">
    <location>
        <begin position="150"/>
        <end position="172"/>
    </location>
</feature>
<feature type="compositionally biased region" description="Polar residues" evidence="1">
    <location>
        <begin position="11"/>
        <end position="23"/>
    </location>
</feature>
<feature type="region of interest" description="Disordered" evidence="1">
    <location>
        <begin position="276"/>
        <end position="323"/>
    </location>
</feature>
<dbReference type="Proteomes" id="UP000284842">
    <property type="component" value="Unassembled WGS sequence"/>
</dbReference>
<evidence type="ECO:0000256" key="1">
    <source>
        <dbReference type="SAM" id="MobiDB-lite"/>
    </source>
</evidence>
<dbReference type="EMBL" id="NHTK01006128">
    <property type="protein sequence ID" value="PPQ63246.1"/>
    <property type="molecule type" value="Genomic_DNA"/>
</dbReference>
<sequence length="522" mass="57282">MATVVERPTPALNNMNSTNNSQVEVIDVDLYESPPQRPPQAASSSGPASRMARPSPEVISLVDSDDESDEMVGSSSRPSNPRPQRRQLFSPPPPRQSPYASIPPMPPIPAQYAGHTSFPRPELRRRPQPVPPIIRPNQEPFAFENNLALNSAGPSRQRNNNQTPFQAPPPAAPPSHHVPVMGFGGALLSQRARLPRRTRLMELFGSAVPLSGRITITMPDEDSEVYLNLGNDDQDEAYIPRLLRTWAFRRTRHPHPNAAPDKYKQHFTHPTELEPGFTADFAPTANDKPQTRLFPPTSADQPIIVSDDEPPSHTHKSSSVSTSKPSALSSLLVCARCMSPLLLNSAMTEEDAKEKRVWGLRCGHLLDEKCLNEVGQPQPLVDSISNSKGKGKAKAVEQPAYGENVEEPNVVPVQPFQQENSIRSRLRSRLSTAQPALSQLVGTSSSQALDSLLEPPAKRRRGPNKKPKIQAEYEWKCPVPNCNTAHVSVKVDGIWGPQKDIEGVNTKAPGYQPPRGAIPVFA</sequence>
<feature type="region of interest" description="Disordered" evidence="1">
    <location>
        <begin position="381"/>
        <end position="416"/>
    </location>
</feature>
<evidence type="ECO:0000313" key="3">
    <source>
        <dbReference type="Proteomes" id="UP000284842"/>
    </source>
</evidence>
<organism evidence="2 3">
    <name type="scientific">Panaeolus cyanescens</name>
    <dbReference type="NCBI Taxonomy" id="181874"/>
    <lineage>
        <taxon>Eukaryota</taxon>
        <taxon>Fungi</taxon>
        <taxon>Dikarya</taxon>
        <taxon>Basidiomycota</taxon>
        <taxon>Agaricomycotina</taxon>
        <taxon>Agaricomycetes</taxon>
        <taxon>Agaricomycetidae</taxon>
        <taxon>Agaricales</taxon>
        <taxon>Agaricineae</taxon>
        <taxon>Galeropsidaceae</taxon>
        <taxon>Panaeolus</taxon>
    </lineage>
</organism>
<dbReference type="AlphaFoldDB" id="A0A409V9A1"/>
<accession>A0A409V9A1</accession>
<proteinExistence type="predicted"/>
<feature type="compositionally biased region" description="Low complexity" evidence="1">
    <location>
        <begin position="407"/>
        <end position="416"/>
    </location>
</feature>
<keyword evidence="3" id="KW-1185">Reference proteome</keyword>